<feature type="transmembrane region" description="Helical" evidence="1">
    <location>
        <begin position="56"/>
        <end position="74"/>
    </location>
</feature>
<keyword evidence="1" id="KW-0812">Transmembrane</keyword>
<keyword evidence="1" id="KW-1133">Transmembrane helix</keyword>
<dbReference type="EMBL" id="FSQW01000001">
    <property type="protein sequence ID" value="SIN67590.1"/>
    <property type="molecule type" value="Genomic_DNA"/>
</dbReference>
<evidence type="ECO:0000313" key="3">
    <source>
        <dbReference type="Proteomes" id="UP000185192"/>
    </source>
</evidence>
<proteinExistence type="predicted"/>
<keyword evidence="3" id="KW-1185">Reference proteome</keyword>
<reference evidence="3" key="1">
    <citation type="submission" date="2016-11" db="EMBL/GenBank/DDBJ databases">
        <authorList>
            <person name="Varghese N."/>
            <person name="Submissions S."/>
        </authorList>
    </citation>
    <scope>NUCLEOTIDE SEQUENCE [LARGE SCALE GENOMIC DNA]</scope>
    <source>
        <strain evidence="3">DSM 22363</strain>
    </source>
</reference>
<dbReference type="STRING" id="1123272.SAMN02745824_1741"/>
<sequence length="88" mass="9672">MNSADAPMHIKDALIARVTVVRAIKVAIVVGTLLIALNHGDNIATGNWPVWWKIPLTYLVPYSVSSYSTAAFLMDLARKDVIHLVTDK</sequence>
<evidence type="ECO:0000256" key="1">
    <source>
        <dbReference type="SAM" id="Phobius"/>
    </source>
</evidence>
<feature type="transmembrane region" description="Helical" evidence="1">
    <location>
        <begin position="14"/>
        <end position="36"/>
    </location>
</feature>
<protein>
    <submittedName>
        <fullName evidence="2">Uncharacterized protein</fullName>
    </submittedName>
</protein>
<evidence type="ECO:0000313" key="2">
    <source>
        <dbReference type="EMBL" id="SIN67590.1"/>
    </source>
</evidence>
<organism evidence="2 3">
    <name type="scientific">Parasphingorhabdus marina DSM 22363</name>
    <dbReference type="NCBI Taxonomy" id="1123272"/>
    <lineage>
        <taxon>Bacteria</taxon>
        <taxon>Pseudomonadati</taxon>
        <taxon>Pseudomonadota</taxon>
        <taxon>Alphaproteobacteria</taxon>
        <taxon>Sphingomonadales</taxon>
        <taxon>Sphingomonadaceae</taxon>
        <taxon>Parasphingorhabdus</taxon>
    </lineage>
</organism>
<name>A0A1N6D9W7_9SPHN</name>
<dbReference type="NCBIfam" id="NF038050">
    <property type="entry name" value="NrtS"/>
    <property type="match status" value="1"/>
</dbReference>
<accession>A0A1N6D9W7</accession>
<gene>
    <name evidence="2" type="ORF">SAMN02745824_1741</name>
</gene>
<keyword evidence="1" id="KW-0472">Membrane</keyword>
<dbReference type="InterPro" id="IPR047700">
    <property type="entry name" value="NrtS-like"/>
</dbReference>
<dbReference type="Proteomes" id="UP000185192">
    <property type="component" value="Unassembled WGS sequence"/>
</dbReference>
<dbReference type="AlphaFoldDB" id="A0A1N6D9W7"/>